<evidence type="ECO:0000313" key="3">
    <source>
        <dbReference type="Proteomes" id="UP001226574"/>
    </source>
</evidence>
<evidence type="ECO:0000313" key="2">
    <source>
        <dbReference type="EMBL" id="MDQ9091120.1"/>
    </source>
</evidence>
<dbReference type="Proteomes" id="UP001226574">
    <property type="component" value="Unassembled WGS sequence"/>
</dbReference>
<dbReference type="RefSeq" id="WP_309038593.1">
    <property type="nucleotide sequence ID" value="NZ_JAVIFY010000003.1"/>
</dbReference>
<dbReference type="InterPro" id="IPR000073">
    <property type="entry name" value="AB_hydrolase_1"/>
</dbReference>
<gene>
    <name evidence="2" type="ORF">RC083_05890</name>
</gene>
<dbReference type="GO" id="GO:0016787">
    <property type="term" value="F:hydrolase activity"/>
    <property type="evidence" value="ECO:0007669"/>
    <property type="project" value="UniProtKB-KW"/>
</dbReference>
<dbReference type="PRINTS" id="PR00111">
    <property type="entry name" value="ABHYDROLASE"/>
</dbReference>
<proteinExistence type="predicted"/>
<dbReference type="Gene3D" id="3.40.50.1820">
    <property type="entry name" value="alpha/beta hydrolase"/>
    <property type="match status" value="1"/>
</dbReference>
<organism evidence="2 3">
    <name type="scientific">Pseudoalteromonas haloplanktis</name>
    <name type="common">Alteromonas haloplanktis</name>
    <dbReference type="NCBI Taxonomy" id="228"/>
    <lineage>
        <taxon>Bacteria</taxon>
        <taxon>Pseudomonadati</taxon>
        <taxon>Pseudomonadota</taxon>
        <taxon>Gammaproteobacteria</taxon>
        <taxon>Alteromonadales</taxon>
        <taxon>Pseudoalteromonadaceae</taxon>
        <taxon>Pseudoalteromonas</taxon>
    </lineage>
</organism>
<dbReference type="InterPro" id="IPR029058">
    <property type="entry name" value="AB_hydrolase_fold"/>
</dbReference>
<dbReference type="Pfam" id="PF00561">
    <property type="entry name" value="Abhydrolase_1"/>
    <property type="match status" value="1"/>
</dbReference>
<reference evidence="2 3" key="1">
    <citation type="submission" date="2023-08" db="EMBL/GenBank/DDBJ databases">
        <title>Pseudoalteromonas haloplanktis LL1 genome.</title>
        <authorList>
            <person name="Wu S."/>
        </authorList>
    </citation>
    <scope>NUCLEOTIDE SEQUENCE [LARGE SCALE GENOMIC DNA]</scope>
    <source>
        <strain evidence="2 3">LL1</strain>
    </source>
</reference>
<keyword evidence="3" id="KW-1185">Reference proteome</keyword>
<accession>A0ABU1B9S8</accession>
<dbReference type="PANTHER" id="PTHR46438">
    <property type="entry name" value="ALPHA/BETA-HYDROLASES SUPERFAMILY PROTEIN"/>
    <property type="match status" value="1"/>
</dbReference>
<dbReference type="PANTHER" id="PTHR46438:SF11">
    <property type="entry name" value="LIPASE-RELATED"/>
    <property type="match status" value="1"/>
</dbReference>
<evidence type="ECO:0000259" key="1">
    <source>
        <dbReference type="Pfam" id="PF00561"/>
    </source>
</evidence>
<sequence>MLKFKLEPAQNWRFSYFNETVFNSKMVVLEAGNKANPPLLLVHGLGELAMQDWFSVIPTLAENYYVIAVDLPGFGNSESPQGRYSPHNYAAVLAQVVELYSARPVTVIGHSMGGAVSLSFAGLYPQQLNKLVLVDAAGVLQKVAFLKPITNIVIEDSWLPKFVRTKLAQLNDFTTGLIELGAIDSYFSDLLQRSDSAWNALMGEQPNMNAALSLVEQDYSNIVANLNTQTYIIWGERDNIAPLRTAKVLQHLLANSELMTIAQAGHVPMKSATAEFLALLNHALETPVVARKEQPHEVVMQSHLSCKDRHSQTFSGHYKKVLISGCNNILLKDMTAQSIAITDSLVRLENITITASELGLEIVDSVVEATNVTINARNGVELVGARFDGAGVEINATALAMMVNTQSNIIFSLSKITSPHFQGNVHQAFELQNRSVDEYLQQAN</sequence>
<protein>
    <submittedName>
        <fullName evidence="2">Alpha/beta hydrolase</fullName>
    </submittedName>
</protein>
<name>A0ABU1B9S8_PSEHA</name>
<feature type="domain" description="AB hydrolase-1" evidence="1">
    <location>
        <begin position="37"/>
        <end position="268"/>
    </location>
</feature>
<keyword evidence="2" id="KW-0378">Hydrolase</keyword>
<dbReference type="SUPFAM" id="SSF53474">
    <property type="entry name" value="alpha/beta-Hydrolases"/>
    <property type="match status" value="1"/>
</dbReference>
<comment type="caution">
    <text evidence="2">The sequence shown here is derived from an EMBL/GenBank/DDBJ whole genome shotgun (WGS) entry which is preliminary data.</text>
</comment>
<dbReference type="EMBL" id="JAVIFY010000003">
    <property type="protein sequence ID" value="MDQ9091120.1"/>
    <property type="molecule type" value="Genomic_DNA"/>
</dbReference>